<feature type="compositionally biased region" description="Pro residues" evidence="1">
    <location>
        <begin position="16"/>
        <end position="26"/>
    </location>
</feature>
<sequence length="185" mass="20145">MTEDEGASYVTGPDQFPTPPTSPPTDPTAGPEQPWVSFGLLGAFQSVATQVEGEVTRFYGGALGYRQQRKNTTTGKRMTFTTPDMSPEWFQLSFALGAPPANGEESTTVGHGGDNKIEGYLHFWYQNDVGTIYLVGTAHGALRLLQDPEHTTAIASPQFEFEMDYRGKYQFTPSNVQDVTPAPGS</sequence>
<organism evidence="2 3">
    <name type="scientific">Akkermansia muciniphila</name>
    <dbReference type="NCBI Taxonomy" id="239935"/>
    <lineage>
        <taxon>Bacteria</taxon>
        <taxon>Pseudomonadati</taxon>
        <taxon>Verrucomicrobiota</taxon>
        <taxon>Verrucomicrobiia</taxon>
        <taxon>Verrucomicrobiales</taxon>
        <taxon>Akkermansiaceae</taxon>
        <taxon>Akkermansia</taxon>
    </lineage>
</organism>
<evidence type="ECO:0008006" key="4">
    <source>
        <dbReference type="Google" id="ProtNLM"/>
    </source>
</evidence>
<dbReference type="RefSeq" id="WP_102739601.1">
    <property type="nucleotide sequence ID" value="NZ_AP021899.1"/>
</dbReference>
<evidence type="ECO:0000313" key="3">
    <source>
        <dbReference type="Proteomes" id="UP000236075"/>
    </source>
</evidence>
<gene>
    <name evidence="2" type="ORF">CXT95_01015</name>
</gene>
<reference evidence="2 3" key="1">
    <citation type="journal article" date="2017" name="BMC Genomics">
        <title>Genome sequencing of 39 Akkermansia muciniphila isolates reveals its population structure, genomic and functional diverisity, and global distribution in mammalian gut microbiotas.</title>
        <authorList>
            <person name="Guo X."/>
            <person name="Li S."/>
            <person name="Zhang J."/>
            <person name="Wu F."/>
            <person name="Li X."/>
            <person name="Wu D."/>
            <person name="Zhang M."/>
            <person name="Ou Z."/>
            <person name="Jie Z."/>
            <person name="Yan Q."/>
            <person name="Li P."/>
            <person name="Yi J."/>
            <person name="Peng Y."/>
        </authorList>
    </citation>
    <scope>NUCLEOTIDE SEQUENCE [LARGE SCALE GENOMIC DNA]</scope>
    <source>
        <strain evidence="2 3">GP28</strain>
    </source>
</reference>
<dbReference type="AlphaFoldDB" id="A0AAX0WRK5"/>
<dbReference type="EMBL" id="PJLB01000004">
    <property type="protein sequence ID" value="PND05034.1"/>
    <property type="molecule type" value="Genomic_DNA"/>
</dbReference>
<comment type="caution">
    <text evidence="2">The sequence shown here is derived from an EMBL/GenBank/DDBJ whole genome shotgun (WGS) entry which is preliminary data.</text>
</comment>
<feature type="region of interest" description="Disordered" evidence="1">
    <location>
        <begin position="1"/>
        <end position="34"/>
    </location>
</feature>
<evidence type="ECO:0000256" key="1">
    <source>
        <dbReference type="SAM" id="MobiDB-lite"/>
    </source>
</evidence>
<dbReference type="GeneID" id="60881791"/>
<protein>
    <recommendedName>
        <fullName evidence="4">Lipocalin-like domain-containing protein</fullName>
    </recommendedName>
</protein>
<evidence type="ECO:0000313" key="2">
    <source>
        <dbReference type="EMBL" id="PND05034.1"/>
    </source>
</evidence>
<dbReference type="Proteomes" id="UP000236075">
    <property type="component" value="Unassembled WGS sequence"/>
</dbReference>
<accession>A0AAX0WRK5</accession>
<proteinExistence type="predicted"/>
<name>A0AAX0WRK5_9BACT</name>